<protein>
    <submittedName>
        <fullName evidence="1">Uncharacterized protein</fullName>
    </submittedName>
</protein>
<evidence type="ECO:0000313" key="1">
    <source>
        <dbReference type="EMBL" id="SHO64528.1"/>
    </source>
</evidence>
<name>A0A1M7ZI10_9BACT</name>
<dbReference type="RefSeq" id="WP_073573106.1">
    <property type="nucleotide sequence ID" value="NZ_FRXN01000005.1"/>
</dbReference>
<organism evidence="1 2">
    <name type="scientific">Algoriphagus zhangzhouensis</name>
    <dbReference type="NCBI Taxonomy" id="1073327"/>
    <lineage>
        <taxon>Bacteria</taxon>
        <taxon>Pseudomonadati</taxon>
        <taxon>Bacteroidota</taxon>
        <taxon>Cytophagia</taxon>
        <taxon>Cytophagales</taxon>
        <taxon>Cyclobacteriaceae</taxon>
        <taxon>Algoriphagus</taxon>
    </lineage>
</organism>
<keyword evidence="2" id="KW-1185">Reference proteome</keyword>
<reference evidence="2" key="1">
    <citation type="submission" date="2016-12" db="EMBL/GenBank/DDBJ databases">
        <authorList>
            <person name="Varghese N."/>
            <person name="Submissions S."/>
        </authorList>
    </citation>
    <scope>NUCLEOTIDE SEQUENCE [LARGE SCALE GENOMIC DNA]</scope>
    <source>
        <strain evidence="2">DSM 25035</strain>
    </source>
</reference>
<gene>
    <name evidence="1" type="ORF">SAMN04488108_3511</name>
</gene>
<sequence length="902" mass="100370">MENLQDNIVTKEDNVSVSFHSELMNNYFPESTIENTGEIRTLMVGEDQPLIFYQDSKGLLNAILRQEGTESGWLPFELSKDEVKSYEFEYNTENDRFQIAKVEGNQVWVSQSLNISGTNFEKLGDILTWKSLSANTGTEIIEKVSIGTKHVLFGTSEKGKDALYYLAELSTLEAKSYTFPENAKSIIQFELGNYDYSNGVFFLYGLGSERTMLYQSFPDPKYPDNTTKARFLGDDNFNGFALMESDGGNDTLYAVGSQVNEFKGPEGSSADGTHVVLPGTYQNSQKIRVAFFEGEKSVWVLDDAGLQYQTNRFFDQTTQEFSVGKSWTAPLLMVEGASQFSCAKGKGVRNQLYAISTEYGSELTRLWQDSVTTLWNTNKVALSNLDKLKEVESYSAQVRFNTSLNLKSFSGQKVYLSSESNLFIYVDNKSYHLGPDHQVAIPLGLIPQFTIICPVDELGASNITMSADFLQNDQVIDLTGKVYDRLQNKIDTGNGLVGAKKQNGKNLIPKGVSDSTVKSAQEGISKMIGVAKDIRNNNSSSFQTTSFSVGGAATSGVSASSLTISASDFGHSLGDFLHSIWTKTKEAFEFIMEKVKDGFKFVIKIGEKVFNWIVKTIREVGGFIQKVFHAIEVFFKDLFEFLAFLFQWDDIIETKRAYKGFVKNAVKGLGNEIGAIRKYIDATLDAEIAKFDPKNVGIPDELNDKVNVNEAPKESKPDPRANWLDSKKQYISQGKEGEVNQKMPTEFSDVFEQFIQKLTPIFQETGTQLLDQMKLVGSAFSDVINGKMTFVDFLKFALDRLAVAGLTLLKALVDIILETLEMLIKVAEVGMNKEWNIPIISSLYKKISGGDPLTFLDAMCLLVAIPSTILFKIGEGKAPFASKEIKDAFVNSGTKVFQLNLN</sequence>
<proteinExistence type="predicted"/>
<dbReference type="AlphaFoldDB" id="A0A1M7ZI10"/>
<dbReference type="Proteomes" id="UP000184609">
    <property type="component" value="Unassembled WGS sequence"/>
</dbReference>
<dbReference type="EMBL" id="FRXN01000005">
    <property type="protein sequence ID" value="SHO64528.1"/>
    <property type="molecule type" value="Genomic_DNA"/>
</dbReference>
<dbReference type="STRING" id="1073327.SAMN04488108_3511"/>
<evidence type="ECO:0000313" key="2">
    <source>
        <dbReference type="Proteomes" id="UP000184609"/>
    </source>
</evidence>
<dbReference type="OrthoDB" id="2482758at2"/>
<accession>A0A1M7ZI10</accession>